<evidence type="ECO:0000259" key="2">
    <source>
        <dbReference type="Pfam" id="PF07587"/>
    </source>
</evidence>
<dbReference type="Pfam" id="PF07583">
    <property type="entry name" value="PSCyt2"/>
    <property type="match status" value="1"/>
</dbReference>
<protein>
    <submittedName>
        <fullName evidence="4">DUF1549 domain-containing protein</fullName>
    </submittedName>
</protein>
<sequence>MQKILHSKIALISIALAAAVLFFTCVTKEDKIDYSTQVKPILNRKCISCHGGVKAKGGFSLLFREEALAKTESGQPAIIPGDPDGSEMIRRLTLDDPEERMPFKHEPLSKDEIAILRKWVKQGAQWGEHWAYVPVKKTAVPDVDNKWAKNDIDKFIYQKLEEQKLQPSPEADKATLLRRVSLDLTGMQPSENVAKKFLQDNGPRAYETLVDSLLASPHFGERWTAMWMDLSRYADTKGYERDDVRSIWRYRDWLIKAFNSDKPYDQFLTEQVAGDLLPNPTDAQYIATAFHRNTMTNDEGGTDNEEFRTAAIIDRVNTTWEAVMGTTFSCVQCHSHPYDPFKHDEYYKFMAYFNNSRDEDTEADYPLLRTFNDTLTNELTSLTAWLTKESSEKRAKDIERFIKTWQPSINSLTSDKYVSSSLADTKWLAMRNHSSARFKQVDLQNTNQLILRYTSGLTSGVLSMHLDSTNGPVFVKINIQPTRGWQISPVDFLMQSGVHDIYLTYENPTIVKPDQNGMMFDWLHFTQQFPGKGTKDYETNNKLFWKLLTANAPTTPVMMDNPDDMYRPTYVFERGNWLVKGKEVKPSIPHIFAAAMPAKAPANRLGLAMFLTDKQNPLVSRTLVNRMWEQLFGAGIVETLEDMGTQGVTPTHRELLDYLSYNFMNEDNWSVKKLLKKMVMSATYRQDSKLTPELREKDLYNKWYARGARVRLSAEQVRDQALNIGGVMNEELYGPSVFPFQPKGIWQSPYNGAEWVQSINNEQYRRGVYTFWKRTAPYPSMITFDGGAREVCMARRIRTNTPLQALVTLNDEAYVDVARHFAKRMQSAGNTVQQQISKGYELMLYKPLEQQKLQVLVTLYNEAKQKFTKDISKAKEMTEEDNTTPDFAALVVVANAMLNLDEVVTKN</sequence>
<proteinExistence type="predicted"/>
<reference evidence="4 5" key="1">
    <citation type="submission" date="2023-07" db="EMBL/GenBank/DDBJ databases">
        <authorList>
            <person name="Lian W.-H."/>
        </authorList>
    </citation>
    <scope>NUCLEOTIDE SEQUENCE [LARGE SCALE GENOMIC DNA]</scope>
    <source>
        <strain evidence="4 5">SYSU DXS3180</strain>
    </source>
</reference>
<feature type="domain" description="DUF1549" evidence="1">
    <location>
        <begin position="152"/>
        <end position="357"/>
    </location>
</feature>
<organism evidence="4 5">
    <name type="scientific">Danxiaibacter flavus</name>
    <dbReference type="NCBI Taxonomy" id="3049108"/>
    <lineage>
        <taxon>Bacteria</taxon>
        <taxon>Pseudomonadati</taxon>
        <taxon>Bacteroidota</taxon>
        <taxon>Chitinophagia</taxon>
        <taxon>Chitinophagales</taxon>
        <taxon>Chitinophagaceae</taxon>
        <taxon>Danxiaibacter</taxon>
    </lineage>
</organism>
<dbReference type="RefSeq" id="WP_369330336.1">
    <property type="nucleotide sequence ID" value="NZ_JAULBC010000005.1"/>
</dbReference>
<feature type="domain" description="DUF1553" evidence="2">
    <location>
        <begin position="603"/>
        <end position="859"/>
    </location>
</feature>
<dbReference type="InterPro" id="IPR008979">
    <property type="entry name" value="Galactose-bd-like_sf"/>
</dbReference>
<feature type="domain" description="Cytochrome C Planctomycete-type" evidence="3">
    <location>
        <begin position="46"/>
        <end position="102"/>
    </location>
</feature>
<evidence type="ECO:0000313" key="5">
    <source>
        <dbReference type="Proteomes" id="UP001560573"/>
    </source>
</evidence>
<dbReference type="InterPro" id="IPR011444">
    <property type="entry name" value="DUF1549"/>
</dbReference>
<dbReference type="Pfam" id="PF07587">
    <property type="entry name" value="PSD1"/>
    <property type="match status" value="1"/>
</dbReference>
<dbReference type="InterPro" id="IPR022655">
    <property type="entry name" value="DUF1553"/>
</dbReference>
<comment type="caution">
    <text evidence="4">The sequence shown here is derived from an EMBL/GenBank/DDBJ whole genome shotgun (WGS) entry which is preliminary data.</text>
</comment>
<dbReference type="SUPFAM" id="SSF49785">
    <property type="entry name" value="Galactose-binding domain-like"/>
    <property type="match status" value="1"/>
</dbReference>
<dbReference type="Pfam" id="PF07635">
    <property type="entry name" value="PSCyt1"/>
    <property type="match status" value="1"/>
</dbReference>
<dbReference type="EMBL" id="JAULBC010000005">
    <property type="protein sequence ID" value="MEX6688926.1"/>
    <property type="molecule type" value="Genomic_DNA"/>
</dbReference>
<dbReference type="PANTHER" id="PTHR35889:SF3">
    <property type="entry name" value="F-BOX DOMAIN-CONTAINING PROTEIN"/>
    <property type="match status" value="1"/>
</dbReference>
<dbReference type="Proteomes" id="UP001560573">
    <property type="component" value="Unassembled WGS sequence"/>
</dbReference>
<dbReference type="Gene3D" id="2.60.120.260">
    <property type="entry name" value="Galactose-binding domain-like"/>
    <property type="match status" value="1"/>
</dbReference>
<evidence type="ECO:0000313" key="4">
    <source>
        <dbReference type="EMBL" id="MEX6688926.1"/>
    </source>
</evidence>
<name>A0ABV3ZGA9_9BACT</name>
<keyword evidence="5" id="KW-1185">Reference proteome</keyword>
<dbReference type="InterPro" id="IPR011429">
    <property type="entry name" value="Cyt_c_Planctomycete-type"/>
</dbReference>
<dbReference type="PANTHER" id="PTHR35889">
    <property type="entry name" value="CYCLOINULO-OLIGOSACCHARIDE FRUCTANOTRANSFERASE-RELATED"/>
    <property type="match status" value="1"/>
</dbReference>
<dbReference type="CDD" id="cd04084">
    <property type="entry name" value="CBM6_xylanase-like"/>
    <property type="match status" value="1"/>
</dbReference>
<gene>
    <name evidence="4" type="ORF">QTN47_15565</name>
</gene>
<accession>A0ABV3ZGA9</accession>
<evidence type="ECO:0000259" key="1">
    <source>
        <dbReference type="Pfam" id="PF07583"/>
    </source>
</evidence>
<evidence type="ECO:0000259" key="3">
    <source>
        <dbReference type="Pfam" id="PF07635"/>
    </source>
</evidence>